<feature type="transmembrane region" description="Helical" evidence="1">
    <location>
        <begin position="143"/>
        <end position="167"/>
    </location>
</feature>
<comment type="caution">
    <text evidence="2">The sequence shown here is derived from an EMBL/GenBank/DDBJ whole genome shotgun (WGS) entry which is preliminary data.</text>
</comment>
<evidence type="ECO:0000313" key="3">
    <source>
        <dbReference type="Proteomes" id="UP001500185"/>
    </source>
</evidence>
<dbReference type="InterPro" id="IPR025250">
    <property type="entry name" value="DUF4199"/>
</dbReference>
<feature type="transmembrane region" description="Helical" evidence="1">
    <location>
        <begin position="12"/>
        <end position="33"/>
    </location>
</feature>
<name>A0ABP3VMB7_9FLAO</name>
<feature type="transmembrane region" description="Helical" evidence="1">
    <location>
        <begin position="39"/>
        <end position="60"/>
    </location>
</feature>
<dbReference type="RefSeq" id="WP_224455084.1">
    <property type="nucleotide sequence ID" value="NZ_BAAAGG010000021.1"/>
</dbReference>
<dbReference type="EMBL" id="BAAAGG010000021">
    <property type="protein sequence ID" value="GAA0762124.1"/>
    <property type="molecule type" value="Genomic_DNA"/>
</dbReference>
<sequence length="171" mass="19135">MQQEDLPVKPYAINYGVIFGAYSILMLVLLYAFNYETNTVISVLNFIITAAIVWYAIHVYKIDNGGQIDLTTAIKMGLAVGVIGGLIYGFYTYIHYELVEPEYITEMKTGMEAEMEAQIEQQQMSAEEAEMTRNMSGVFASPFVLGTISLLSIIFKTFLVGLIVGMIKRNN</sequence>
<keyword evidence="1" id="KW-0472">Membrane</keyword>
<feature type="transmembrane region" description="Helical" evidence="1">
    <location>
        <begin position="72"/>
        <end position="94"/>
    </location>
</feature>
<dbReference type="Proteomes" id="UP001500185">
    <property type="component" value="Unassembled WGS sequence"/>
</dbReference>
<evidence type="ECO:0008006" key="4">
    <source>
        <dbReference type="Google" id="ProtNLM"/>
    </source>
</evidence>
<evidence type="ECO:0000313" key="2">
    <source>
        <dbReference type="EMBL" id="GAA0762124.1"/>
    </source>
</evidence>
<protein>
    <recommendedName>
        <fullName evidence="4">DUF4199 domain-containing protein</fullName>
    </recommendedName>
</protein>
<organism evidence="2 3">
    <name type="scientific">Psychroflexus lacisalsi</name>
    <dbReference type="NCBI Taxonomy" id="503928"/>
    <lineage>
        <taxon>Bacteria</taxon>
        <taxon>Pseudomonadati</taxon>
        <taxon>Bacteroidota</taxon>
        <taxon>Flavobacteriia</taxon>
        <taxon>Flavobacteriales</taxon>
        <taxon>Flavobacteriaceae</taxon>
        <taxon>Psychroflexus</taxon>
    </lineage>
</organism>
<keyword evidence="1" id="KW-1133">Transmembrane helix</keyword>
<reference evidence="3" key="1">
    <citation type="journal article" date="2019" name="Int. J. Syst. Evol. Microbiol.">
        <title>The Global Catalogue of Microorganisms (GCM) 10K type strain sequencing project: providing services to taxonomists for standard genome sequencing and annotation.</title>
        <authorList>
            <consortium name="The Broad Institute Genomics Platform"/>
            <consortium name="The Broad Institute Genome Sequencing Center for Infectious Disease"/>
            <person name="Wu L."/>
            <person name="Ma J."/>
        </authorList>
    </citation>
    <scope>NUCLEOTIDE SEQUENCE [LARGE SCALE GENOMIC DNA]</scope>
    <source>
        <strain evidence="3">JCM 16231</strain>
    </source>
</reference>
<proteinExistence type="predicted"/>
<dbReference type="Pfam" id="PF13858">
    <property type="entry name" value="DUF4199"/>
    <property type="match status" value="1"/>
</dbReference>
<accession>A0ABP3VMB7</accession>
<gene>
    <name evidence="2" type="ORF">GCM10009433_22240</name>
</gene>
<keyword evidence="3" id="KW-1185">Reference proteome</keyword>
<evidence type="ECO:0000256" key="1">
    <source>
        <dbReference type="SAM" id="Phobius"/>
    </source>
</evidence>
<keyword evidence="1" id="KW-0812">Transmembrane</keyword>